<dbReference type="GO" id="GO:0004866">
    <property type="term" value="F:endopeptidase inhibitor activity"/>
    <property type="evidence" value="ECO:0007669"/>
    <property type="project" value="TreeGrafter"/>
</dbReference>
<gene>
    <name evidence="1" type="ORF">APZ42_002653</name>
</gene>
<name>A0A164I4N5_9CRUS</name>
<protein>
    <recommendedName>
        <fullName evidence="3">Lipoprotein</fullName>
    </recommendedName>
</protein>
<dbReference type="STRING" id="35525.A0A164I4N5"/>
<evidence type="ECO:0000313" key="1">
    <source>
        <dbReference type="EMBL" id="KZS00876.1"/>
    </source>
</evidence>
<dbReference type="PANTHER" id="PTHR40094">
    <property type="entry name" value="ALPHA-2-MACROGLOBULIN HOMOLOG"/>
    <property type="match status" value="1"/>
</dbReference>
<accession>A0A164I4N5</accession>
<organism evidence="1 2">
    <name type="scientific">Daphnia magna</name>
    <dbReference type="NCBI Taxonomy" id="35525"/>
    <lineage>
        <taxon>Eukaryota</taxon>
        <taxon>Metazoa</taxon>
        <taxon>Ecdysozoa</taxon>
        <taxon>Arthropoda</taxon>
        <taxon>Crustacea</taxon>
        <taxon>Branchiopoda</taxon>
        <taxon>Diplostraca</taxon>
        <taxon>Cladocera</taxon>
        <taxon>Anomopoda</taxon>
        <taxon>Daphniidae</taxon>
        <taxon>Daphnia</taxon>
    </lineage>
</organism>
<sequence>PLVAELSAPRFLAGGDETTVALDLTNLSGKPQALDVRQEAEGQLRLSDSPGSQTALLQLADGQRTTLRIPVRALGGYGQGRLKVSVNGMELPGETLQPFARDWTLGIRPAWPALVKNFRAVLKGDSWSLPAGTLDAFEPAGREALLAVSSRPPLNIGEQIR</sequence>
<comment type="caution">
    <text evidence="1">The sequence shown here is derived from an EMBL/GenBank/DDBJ whole genome shotgun (WGS) entry which is preliminary data.</text>
</comment>
<dbReference type="Proteomes" id="UP000076858">
    <property type="component" value="Unassembled WGS sequence"/>
</dbReference>
<feature type="non-terminal residue" evidence="1">
    <location>
        <position position="1"/>
    </location>
</feature>
<keyword evidence="2" id="KW-1185">Reference proteome</keyword>
<evidence type="ECO:0008006" key="3">
    <source>
        <dbReference type="Google" id="ProtNLM"/>
    </source>
</evidence>
<proteinExistence type="predicted"/>
<feature type="non-terminal residue" evidence="1">
    <location>
        <position position="161"/>
    </location>
</feature>
<evidence type="ECO:0000313" key="2">
    <source>
        <dbReference type="Proteomes" id="UP000076858"/>
    </source>
</evidence>
<dbReference type="AlphaFoldDB" id="A0A164I4N5"/>
<dbReference type="PANTHER" id="PTHR40094:SF1">
    <property type="entry name" value="UBIQUITIN DOMAIN-CONTAINING PROTEIN"/>
    <property type="match status" value="1"/>
</dbReference>
<dbReference type="EMBL" id="LRGB01008227">
    <property type="protein sequence ID" value="KZS00876.1"/>
    <property type="molecule type" value="Genomic_DNA"/>
</dbReference>
<dbReference type="InterPro" id="IPR051802">
    <property type="entry name" value="YfhM-like"/>
</dbReference>
<reference evidence="1 2" key="1">
    <citation type="submission" date="2016-03" db="EMBL/GenBank/DDBJ databases">
        <title>EvidentialGene: Evidence-directed Construction of Genes on Genomes.</title>
        <authorList>
            <person name="Gilbert D.G."/>
            <person name="Choi J.-H."/>
            <person name="Mockaitis K."/>
            <person name="Colbourne J."/>
            <person name="Pfrender M."/>
        </authorList>
    </citation>
    <scope>NUCLEOTIDE SEQUENCE [LARGE SCALE GENOMIC DNA]</scope>
    <source>
        <strain evidence="1 2">Xinb3</strain>
        <tissue evidence="1">Complete organism</tissue>
    </source>
</reference>